<feature type="domain" description="IRS-type PTB" evidence="5">
    <location>
        <begin position="178"/>
        <end position="282"/>
    </location>
</feature>
<feature type="compositionally biased region" description="Basic and acidic residues" evidence="3">
    <location>
        <begin position="557"/>
        <end position="568"/>
    </location>
</feature>
<feature type="compositionally biased region" description="Basic and acidic residues" evidence="3">
    <location>
        <begin position="653"/>
        <end position="662"/>
    </location>
</feature>
<evidence type="ECO:0000259" key="4">
    <source>
        <dbReference type="PROSITE" id="PS50003"/>
    </source>
</evidence>
<dbReference type="GO" id="GO:0007265">
    <property type="term" value="P:Ras protein signal transduction"/>
    <property type="evidence" value="ECO:0007669"/>
    <property type="project" value="TreeGrafter"/>
</dbReference>
<feature type="region of interest" description="Disordered" evidence="3">
    <location>
        <begin position="557"/>
        <end position="698"/>
    </location>
</feature>
<dbReference type="GO" id="GO:0007169">
    <property type="term" value="P:cell surface receptor protein tyrosine kinase signaling pathway"/>
    <property type="evidence" value="ECO:0007669"/>
    <property type="project" value="TreeGrafter"/>
</dbReference>
<reference evidence="6" key="1">
    <citation type="submission" date="2025-08" db="UniProtKB">
        <authorList>
            <consortium name="Ensembl"/>
        </authorList>
    </citation>
    <scope>IDENTIFICATION</scope>
</reference>
<reference evidence="6" key="2">
    <citation type="submission" date="2025-09" db="UniProtKB">
        <authorList>
            <consortium name="Ensembl"/>
        </authorList>
    </citation>
    <scope>IDENTIFICATION</scope>
</reference>
<evidence type="ECO:0000256" key="1">
    <source>
        <dbReference type="ARBA" id="ARBA00010955"/>
    </source>
</evidence>
<evidence type="ECO:0000256" key="3">
    <source>
        <dbReference type="SAM" id="MobiDB-lite"/>
    </source>
</evidence>
<accession>A0A3Q3FPC6</accession>
<evidence type="ECO:0000313" key="6">
    <source>
        <dbReference type="Ensembl" id="ENSLBEP00000022381.1"/>
    </source>
</evidence>
<dbReference type="InParanoid" id="A0A3Q3FPC6"/>
<dbReference type="SMART" id="SM00233">
    <property type="entry name" value="PH"/>
    <property type="match status" value="1"/>
</dbReference>
<evidence type="ECO:0000256" key="2">
    <source>
        <dbReference type="ARBA" id="ARBA00022553"/>
    </source>
</evidence>
<evidence type="ECO:0000259" key="5">
    <source>
        <dbReference type="PROSITE" id="PS51064"/>
    </source>
</evidence>
<dbReference type="Gene3D" id="2.30.29.30">
    <property type="entry name" value="Pleckstrin-homology domain (PH domain)/Phosphotyrosine-binding domain (PTB)"/>
    <property type="match status" value="2"/>
</dbReference>
<dbReference type="GeneTree" id="ENSGT00940000155980"/>
<dbReference type="AlphaFoldDB" id="A0A3Q3FPC6"/>
<dbReference type="Pfam" id="PF02174">
    <property type="entry name" value="IRS"/>
    <property type="match status" value="1"/>
</dbReference>
<name>A0A3Q3FPC6_9LABR</name>
<dbReference type="SMART" id="SM00310">
    <property type="entry name" value="PTBI"/>
    <property type="match status" value="1"/>
</dbReference>
<dbReference type="InterPro" id="IPR037751">
    <property type="entry name" value="Dok1/2/3_PTB"/>
</dbReference>
<dbReference type="Proteomes" id="UP000261660">
    <property type="component" value="Unplaced"/>
</dbReference>
<feature type="domain" description="PH" evidence="4">
    <location>
        <begin position="21"/>
        <end position="144"/>
    </location>
</feature>
<feature type="compositionally biased region" description="Low complexity" evidence="3">
    <location>
        <begin position="310"/>
        <end position="321"/>
    </location>
</feature>
<dbReference type="PROSITE" id="PS50003">
    <property type="entry name" value="PH_DOMAIN"/>
    <property type="match status" value="1"/>
</dbReference>
<feature type="region of interest" description="Disordered" evidence="3">
    <location>
        <begin position="431"/>
        <end position="471"/>
    </location>
</feature>
<dbReference type="InterPro" id="IPR001849">
    <property type="entry name" value="PH_domain"/>
</dbReference>
<dbReference type="InterPro" id="IPR011993">
    <property type="entry name" value="PH-like_dom_sf"/>
</dbReference>
<dbReference type="STRING" id="56723.ENSLBEP00000022381"/>
<proteinExistence type="inferred from homology"/>
<dbReference type="PROSITE" id="PS51064">
    <property type="entry name" value="IRS_PTB"/>
    <property type="match status" value="1"/>
</dbReference>
<feature type="compositionally biased region" description="Pro residues" evidence="3">
    <location>
        <begin position="600"/>
        <end position="615"/>
    </location>
</feature>
<feature type="compositionally biased region" description="Polar residues" evidence="3">
    <location>
        <begin position="431"/>
        <end position="440"/>
    </location>
</feature>
<protein>
    <submittedName>
        <fullName evidence="6">Docking protein 1b</fullName>
    </submittedName>
</protein>
<evidence type="ECO:0000313" key="7">
    <source>
        <dbReference type="Proteomes" id="UP000261660"/>
    </source>
</evidence>
<dbReference type="GO" id="GO:0005737">
    <property type="term" value="C:cytoplasm"/>
    <property type="evidence" value="ECO:0007669"/>
    <property type="project" value="TreeGrafter"/>
</dbReference>
<dbReference type="GO" id="GO:0043410">
    <property type="term" value="P:positive regulation of MAPK cascade"/>
    <property type="evidence" value="ECO:0007669"/>
    <property type="project" value="TreeGrafter"/>
</dbReference>
<feature type="compositionally biased region" description="Polar residues" evidence="3">
    <location>
        <begin position="668"/>
        <end position="685"/>
    </location>
</feature>
<feature type="region of interest" description="Disordered" evidence="3">
    <location>
        <begin position="308"/>
        <end position="398"/>
    </location>
</feature>
<organism evidence="6 7">
    <name type="scientific">Labrus bergylta</name>
    <name type="common">ballan wrasse</name>
    <dbReference type="NCBI Taxonomy" id="56723"/>
    <lineage>
        <taxon>Eukaryota</taxon>
        <taxon>Metazoa</taxon>
        <taxon>Chordata</taxon>
        <taxon>Craniata</taxon>
        <taxon>Vertebrata</taxon>
        <taxon>Euteleostomi</taxon>
        <taxon>Actinopterygii</taxon>
        <taxon>Neopterygii</taxon>
        <taxon>Teleostei</taxon>
        <taxon>Neoteleostei</taxon>
        <taxon>Acanthomorphata</taxon>
        <taxon>Eupercaria</taxon>
        <taxon>Labriformes</taxon>
        <taxon>Labridae</taxon>
        <taxon>Labrus</taxon>
    </lineage>
</organism>
<dbReference type="Ensembl" id="ENSLBET00000023560.1">
    <property type="protein sequence ID" value="ENSLBEP00000022381.1"/>
    <property type="gene ID" value="ENSLBEG00000017189.1"/>
</dbReference>
<dbReference type="PANTHER" id="PTHR21258">
    <property type="entry name" value="DOCKING PROTEIN RELATED"/>
    <property type="match status" value="1"/>
</dbReference>
<dbReference type="PANTHER" id="PTHR21258:SF46">
    <property type="entry name" value="DOCKING PROTEIN 1"/>
    <property type="match status" value="1"/>
</dbReference>
<dbReference type="Pfam" id="PF00169">
    <property type="entry name" value="PH"/>
    <property type="match status" value="1"/>
</dbReference>
<dbReference type="CDD" id="cd01203">
    <property type="entry name" value="PTB_DOK1_DOK2_DOK3"/>
    <property type="match status" value="1"/>
</dbReference>
<dbReference type="InterPro" id="IPR050996">
    <property type="entry name" value="Docking_Protein_DOK"/>
</dbReference>
<feature type="region of interest" description="Disordered" evidence="3">
    <location>
        <begin position="494"/>
        <end position="525"/>
    </location>
</feature>
<feature type="compositionally biased region" description="Gly residues" evidence="3">
    <location>
        <begin position="347"/>
        <end position="359"/>
    </location>
</feature>
<dbReference type="SMART" id="SM01244">
    <property type="entry name" value="IRS"/>
    <property type="match status" value="1"/>
</dbReference>
<keyword evidence="2" id="KW-0597">Phosphoprotein</keyword>
<comment type="similarity">
    <text evidence="1">Belongs to the DOK family. Type A subfamily.</text>
</comment>
<sequence>MTSDVSGSLRLALGCSGGMDTHVKEGQLYVQHQKFGKKWKKNWFVLYPASQNGIARLEFYDSPSGGGAGAGGGSGSGSNEKTRKLDKKIIRLSECISILPALTESCPKDNMSAFCVETNDKTHVFAAEKNAVKDWMDTMCDIAFQGGGSSSDSAAADSIGGPKDLQMSENLIYYSREEVNEFWVSVQRTEASERCGLTGSYLLKAESDILILKEPKTKRNVMVWPYKLLRRYGRDRVMFSFEAGRRCDSGPGNFTFETKQGNDIFLLVDQAIQSQKVLAEERHLSCPINLEPDCPASLQHIRNAVPIGMAAGSGDSSSNSSREADGDSGGSKPGSADGVLGKREGGDGGGGGRGQGTSGHKGRSLPEPPAMLSHLGAEVAPSRSPRGQAAAKGLSSADEHAGLYSEPVDSVRLPLHSTDCLYSDPVDTIKGQSKTSNLSTHPVPVPRLRPVGDEASGGGVQGDDGSKHRMPPDLYSHVYDHISLELSQKTSAMNLNGAAGGGRGVNSNRRPPGGQAEGASSAPALPVEHIYDEPEGRAKGSATISVSSGISIYDEARLEPHSQRRQEELPDGNYSAPSPGKVSEPHRQSPPQLGPTRGTPQPPAPRWPKPSPTPKPSRGIFARKEPVPLPPGKLGGPGGNLNNNNNIWGGRGDGGRDGRELYSKVSKQKSQPAKSWCSQQHTPSLRSPDIIYDNLGDI</sequence>
<dbReference type="SUPFAM" id="SSF50729">
    <property type="entry name" value="PH domain-like"/>
    <property type="match status" value="2"/>
</dbReference>
<dbReference type="InterPro" id="IPR002404">
    <property type="entry name" value="IRS_PTB"/>
</dbReference>
<keyword evidence="7" id="KW-1185">Reference proteome</keyword>